<dbReference type="Proteomes" id="UP000054477">
    <property type="component" value="Unassembled WGS sequence"/>
</dbReference>
<name>A0A0C9WY12_9AGAR</name>
<proteinExistence type="predicted"/>
<evidence type="ECO:0000313" key="2">
    <source>
        <dbReference type="Proteomes" id="UP000054477"/>
    </source>
</evidence>
<reference evidence="1 2" key="1">
    <citation type="submission" date="2014-04" db="EMBL/GenBank/DDBJ databases">
        <authorList>
            <consortium name="DOE Joint Genome Institute"/>
            <person name="Kuo A."/>
            <person name="Kohler A."/>
            <person name="Nagy L.G."/>
            <person name="Floudas D."/>
            <person name="Copeland A."/>
            <person name="Barry K.W."/>
            <person name="Cichocki N."/>
            <person name="Veneault-Fourrey C."/>
            <person name="LaButti K."/>
            <person name="Lindquist E.A."/>
            <person name="Lipzen A."/>
            <person name="Lundell T."/>
            <person name="Morin E."/>
            <person name="Murat C."/>
            <person name="Sun H."/>
            <person name="Tunlid A."/>
            <person name="Henrissat B."/>
            <person name="Grigoriev I.V."/>
            <person name="Hibbett D.S."/>
            <person name="Martin F."/>
            <person name="Nordberg H.P."/>
            <person name="Cantor M.N."/>
            <person name="Hua S.X."/>
        </authorList>
    </citation>
    <scope>NUCLEOTIDE SEQUENCE [LARGE SCALE GENOMIC DNA]</scope>
    <source>
        <strain evidence="1 2">LaAM-08-1</strain>
    </source>
</reference>
<protein>
    <submittedName>
        <fullName evidence="1">Uncharacterized protein</fullName>
    </submittedName>
</protein>
<sequence>GTWKTSYHLGGLHDHAEGEDYPACHTSCTSKQCFHAGLRGGMIAWACSLHCRRWA</sequence>
<dbReference type="HOGENOM" id="CLU_3037945_0_0_1"/>
<evidence type="ECO:0000313" key="1">
    <source>
        <dbReference type="EMBL" id="KIJ97690.1"/>
    </source>
</evidence>
<organism evidence="1 2">
    <name type="scientific">Laccaria amethystina LaAM-08-1</name>
    <dbReference type="NCBI Taxonomy" id="1095629"/>
    <lineage>
        <taxon>Eukaryota</taxon>
        <taxon>Fungi</taxon>
        <taxon>Dikarya</taxon>
        <taxon>Basidiomycota</taxon>
        <taxon>Agaricomycotina</taxon>
        <taxon>Agaricomycetes</taxon>
        <taxon>Agaricomycetidae</taxon>
        <taxon>Agaricales</taxon>
        <taxon>Agaricineae</taxon>
        <taxon>Hydnangiaceae</taxon>
        <taxon>Laccaria</taxon>
    </lineage>
</organism>
<dbReference type="AlphaFoldDB" id="A0A0C9WY12"/>
<feature type="non-terminal residue" evidence="1">
    <location>
        <position position="1"/>
    </location>
</feature>
<reference evidence="2" key="2">
    <citation type="submission" date="2015-01" db="EMBL/GenBank/DDBJ databases">
        <title>Evolutionary Origins and Diversification of the Mycorrhizal Mutualists.</title>
        <authorList>
            <consortium name="DOE Joint Genome Institute"/>
            <consortium name="Mycorrhizal Genomics Consortium"/>
            <person name="Kohler A."/>
            <person name="Kuo A."/>
            <person name="Nagy L.G."/>
            <person name="Floudas D."/>
            <person name="Copeland A."/>
            <person name="Barry K.W."/>
            <person name="Cichocki N."/>
            <person name="Veneault-Fourrey C."/>
            <person name="LaButti K."/>
            <person name="Lindquist E.A."/>
            <person name="Lipzen A."/>
            <person name="Lundell T."/>
            <person name="Morin E."/>
            <person name="Murat C."/>
            <person name="Riley R."/>
            <person name="Ohm R."/>
            <person name="Sun H."/>
            <person name="Tunlid A."/>
            <person name="Henrissat B."/>
            <person name="Grigoriev I.V."/>
            <person name="Hibbett D.S."/>
            <person name="Martin F."/>
        </authorList>
    </citation>
    <scope>NUCLEOTIDE SEQUENCE [LARGE SCALE GENOMIC DNA]</scope>
    <source>
        <strain evidence="2">LaAM-08-1</strain>
    </source>
</reference>
<dbReference type="EMBL" id="KN838686">
    <property type="protein sequence ID" value="KIJ97690.1"/>
    <property type="molecule type" value="Genomic_DNA"/>
</dbReference>
<keyword evidence="2" id="KW-1185">Reference proteome</keyword>
<accession>A0A0C9WY12</accession>
<gene>
    <name evidence="1" type="ORF">K443DRAFT_105251</name>
</gene>